<evidence type="ECO:0000256" key="3">
    <source>
        <dbReference type="PROSITE-ProRule" id="PRU00175"/>
    </source>
</evidence>
<keyword evidence="2" id="KW-0862">Zinc</keyword>
<dbReference type="InterPro" id="IPR013083">
    <property type="entry name" value="Znf_RING/FYVE/PHD"/>
</dbReference>
<comment type="caution">
    <text evidence="5">The sequence shown here is derived from an EMBL/GenBank/DDBJ whole genome shotgun (WGS) entry which is preliminary data.</text>
</comment>
<sequence length="141" mass="15521">MALRGSSGSVAMPKRGRVLRRVRDSDVPGVNWRPTLFAEEFLHPHACCLCQVIPRNTILLPCTHALCDTCERGSLRRNGTGGTCPLCGENFEEDECQAIKISPKKASNLKGEAPYALGRTSRVVVVASFKVSKRWHSEPTE</sequence>
<name>A0A9J6E897_RHIMP</name>
<proteinExistence type="predicted"/>
<evidence type="ECO:0000313" key="6">
    <source>
        <dbReference type="Proteomes" id="UP000821866"/>
    </source>
</evidence>
<dbReference type="GO" id="GO:0008270">
    <property type="term" value="F:zinc ion binding"/>
    <property type="evidence" value="ECO:0007669"/>
    <property type="project" value="UniProtKB-KW"/>
</dbReference>
<reference evidence="5" key="1">
    <citation type="journal article" date="2020" name="Cell">
        <title>Large-Scale Comparative Analyses of Tick Genomes Elucidate Their Genetic Diversity and Vector Capacities.</title>
        <authorList>
            <consortium name="Tick Genome and Microbiome Consortium (TIGMIC)"/>
            <person name="Jia N."/>
            <person name="Wang J."/>
            <person name="Shi W."/>
            <person name="Du L."/>
            <person name="Sun Y."/>
            <person name="Zhan W."/>
            <person name="Jiang J.F."/>
            <person name="Wang Q."/>
            <person name="Zhang B."/>
            <person name="Ji P."/>
            <person name="Bell-Sakyi L."/>
            <person name="Cui X.M."/>
            <person name="Yuan T.T."/>
            <person name="Jiang B.G."/>
            <person name="Yang W.F."/>
            <person name="Lam T.T."/>
            <person name="Chang Q.C."/>
            <person name="Ding S.J."/>
            <person name="Wang X.J."/>
            <person name="Zhu J.G."/>
            <person name="Ruan X.D."/>
            <person name="Zhao L."/>
            <person name="Wei J.T."/>
            <person name="Ye R.Z."/>
            <person name="Que T.C."/>
            <person name="Du C.H."/>
            <person name="Zhou Y.H."/>
            <person name="Cheng J.X."/>
            <person name="Dai P.F."/>
            <person name="Guo W.B."/>
            <person name="Han X.H."/>
            <person name="Huang E.J."/>
            <person name="Li L.F."/>
            <person name="Wei W."/>
            <person name="Gao Y.C."/>
            <person name="Liu J.Z."/>
            <person name="Shao H.Z."/>
            <person name="Wang X."/>
            <person name="Wang C.C."/>
            <person name="Yang T.C."/>
            <person name="Huo Q.B."/>
            <person name="Li W."/>
            <person name="Chen H.Y."/>
            <person name="Chen S.E."/>
            <person name="Zhou L.G."/>
            <person name="Ni X.B."/>
            <person name="Tian J.H."/>
            <person name="Sheng Y."/>
            <person name="Liu T."/>
            <person name="Pan Y.S."/>
            <person name="Xia L.Y."/>
            <person name="Li J."/>
            <person name="Zhao F."/>
            <person name="Cao W.C."/>
        </authorList>
    </citation>
    <scope>NUCLEOTIDE SEQUENCE</scope>
    <source>
        <strain evidence="5">Rmic-2018</strain>
    </source>
</reference>
<dbReference type="InterPro" id="IPR001841">
    <property type="entry name" value="Znf_RING"/>
</dbReference>
<evidence type="ECO:0000259" key="4">
    <source>
        <dbReference type="PROSITE" id="PS50089"/>
    </source>
</evidence>
<keyword evidence="6" id="KW-1185">Reference proteome</keyword>
<dbReference type="AlphaFoldDB" id="A0A9J6E897"/>
<protein>
    <recommendedName>
        <fullName evidence="4">RING-type domain-containing protein</fullName>
    </recommendedName>
</protein>
<dbReference type="Pfam" id="PF13920">
    <property type="entry name" value="zf-C3HC4_3"/>
    <property type="match status" value="1"/>
</dbReference>
<dbReference type="SUPFAM" id="SSF57850">
    <property type="entry name" value="RING/U-box"/>
    <property type="match status" value="1"/>
</dbReference>
<keyword evidence="1 3" id="KW-0479">Metal-binding</keyword>
<organism evidence="5 6">
    <name type="scientific">Rhipicephalus microplus</name>
    <name type="common">Cattle tick</name>
    <name type="synonym">Boophilus microplus</name>
    <dbReference type="NCBI Taxonomy" id="6941"/>
    <lineage>
        <taxon>Eukaryota</taxon>
        <taxon>Metazoa</taxon>
        <taxon>Ecdysozoa</taxon>
        <taxon>Arthropoda</taxon>
        <taxon>Chelicerata</taxon>
        <taxon>Arachnida</taxon>
        <taxon>Acari</taxon>
        <taxon>Parasitiformes</taxon>
        <taxon>Ixodida</taxon>
        <taxon>Ixodoidea</taxon>
        <taxon>Ixodidae</taxon>
        <taxon>Rhipicephalinae</taxon>
        <taxon>Rhipicephalus</taxon>
        <taxon>Boophilus</taxon>
    </lineage>
</organism>
<dbReference type="Proteomes" id="UP000821866">
    <property type="component" value="Chromosome 3"/>
</dbReference>
<evidence type="ECO:0000256" key="1">
    <source>
        <dbReference type="ARBA" id="ARBA00022771"/>
    </source>
</evidence>
<gene>
    <name evidence="5" type="ORF">HPB51_008183</name>
</gene>
<feature type="domain" description="RING-type" evidence="4">
    <location>
        <begin position="47"/>
        <end position="87"/>
    </location>
</feature>
<dbReference type="Gene3D" id="3.30.40.10">
    <property type="entry name" value="Zinc/RING finger domain, C3HC4 (zinc finger)"/>
    <property type="match status" value="1"/>
</dbReference>
<dbReference type="EMBL" id="JABSTU010000005">
    <property type="protein sequence ID" value="KAH8030538.1"/>
    <property type="molecule type" value="Genomic_DNA"/>
</dbReference>
<dbReference type="VEuPathDB" id="VectorBase:LOC119165596"/>
<keyword evidence="1 3" id="KW-0863">Zinc-finger</keyword>
<accession>A0A9J6E897</accession>
<dbReference type="PROSITE" id="PS50089">
    <property type="entry name" value="ZF_RING_2"/>
    <property type="match status" value="1"/>
</dbReference>
<evidence type="ECO:0000256" key="2">
    <source>
        <dbReference type="ARBA" id="ARBA00022833"/>
    </source>
</evidence>
<evidence type="ECO:0000313" key="5">
    <source>
        <dbReference type="EMBL" id="KAH8030538.1"/>
    </source>
</evidence>
<reference evidence="5" key="2">
    <citation type="submission" date="2021-09" db="EMBL/GenBank/DDBJ databases">
        <authorList>
            <person name="Jia N."/>
            <person name="Wang J."/>
            <person name="Shi W."/>
            <person name="Du L."/>
            <person name="Sun Y."/>
            <person name="Zhan W."/>
            <person name="Jiang J."/>
            <person name="Wang Q."/>
            <person name="Zhang B."/>
            <person name="Ji P."/>
            <person name="Sakyi L.B."/>
            <person name="Cui X."/>
            <person name="Yuan T."/>
            <person name="Jiang B."/>
            <person name="Yang W."/>
            <person name="Lam T.T.-Y."/>
            <person name="Chang Q."/>
            <person name="Ding S."/>
            <person name="Wang X."/>
            <person name="Zhu J."/>
            <person name="Ruan X."/>
            <person name="Zhao L."/>
            <person name="Wei J."/>
            <person name="Que T."/>
            <person name="Du C."/>
            <person name="Cheng J."/>
            <person name="Dai P."/>
            <person name="Han X."/>
            <person name="Huang E."/>
            <person name="Gao Y."/>
            <person name="Liu J."/>
            <person name="Shao H."/>
            <person name="Ye R."/>
            <person name="Li L."/>
            <person name="Wei W."/>
            <person name="Wang X."/>
            <person name="Wang C."/>
            <person name="Huo Q."/>
            <person name="Li W."/>
            <person name="Guo W."/>
            <person name="Chen H."/>
            <person name="Chen S."/>
            <person name="Zhou L."/>
            <person name="Zhou L."/>
            <person name="Ni X."/>
            <person name="Tian J."/>
            <person name="Zhou Y."/>
            <person name="Sheng Y."/>
            <person name="Liu T."/>
            <person name="Pan Y."/>
            <person name="Xia L."/>
            <person name="Li J."/>
            <person name="Zhao F."/>
            <person name="Cao W."/>
        </authorList>
    </citation>
    <scope>NUCLEOTIDE SEQUENCE</scope>
    <source>
        <strain evidence="5">Rmic-2018</strain>
        <tissue evidence="5">Larvae</tissue>
    </source>
</reference>